<comment type="caution">
    <text evidence="1">The sequence shown here is derived from an EMBL/GenBank/DDBJ whole genome shotgun (WGS) entry which is preliminary data.</text>
</comment>
<sequence length="486" mass="55251">MHHATFLLLRDELRHHYNPYLTDDYDDQAQASISYVPVNCLLYADDVALVGHPSDVQRMLDMAEVHSNMLGYRWSPTKCMVLNAPPDASFKLYDQPLPTCESFKYLGIPFNKEGIDTTALLQHSTQRAITSMRSLRDLGVHTYGFGLGAATRAYQVFVRPILEYGLAIASFSDTQHNTTRLERAQRQCLRLCMARSHQSNMGTVHIATMSGLPPMAYRRRRLQALFIARALSLLPDTLLYSVIRNRRQPSRSFLTSPWSNLLRSDTWATYRRFCRNPPHPKADPLAEALKHHLKAIMDREIRTHVTLERGLTRVERSPVLYLPCTRKERHRLIKWRISWLPPKPYMACACGAPEANRNHLFSACPLILPEVHNFTALLDPPPPASVNPLDFTLNQLPKTIPLSLGRWQTLWPALLSLLRRIDQVTSDGDFESEPPAGELLLEASRARKQAHFVEPAKLLSPPAPAPEPEESLSQLINNLEMADFYG</sequence>
<dbReference type="AlphaFoldDB" id="A0A1X2GYX4"/>
<dbReference type="STRING" id="13706.A0A1X2GYX4"/>
<reference evidence="1 2" key="1">
    <citation type="submission" date="2016-07" db="EMBL/GenBank/DDBJ databases">
        <title>Pervasive Adenine N6-methylation of Active Genes in Fungi.</title>
        <authorList>
            <consortium name="DOE Joint Genome Institute"/>
            <person name="Mondo S.J."/>
            <person name="Dannebaum R.O."/>
            <person name="Kuo R.C."/>
            <person name="Labutti K."/>
            <person name="Haridas S."/>
            <person name="Kuo A."/>
            <person name="Salamov A."/>
            <person name="Ahrendt S.R."/>
            <person name="Lipzen A."/>
            <person name="Sullivan W."/>
            <person name="Andreopoulos W.B."/>
            <person name="Clum A."/>
            <person name="Lindquist E."/>
            <person name="Daum C."/>
            <person name="Ramamoorthy G.K."/>
            <person name="Gryganskyi A."/>
            <person name="Culley D."/>
            <person name="Magnuson J.K."/>
            <person name="James T.Y."/>
            <person name="O'Malley M.A."/>
            <person name="Stajich J.E."/>
            <person name="Spatafora J.W."/>
            <person name="Visel A."/>
            <person name="Grigoriev I.V."/>
        </authorList>
    </citation>
    <scope>NUCLEOTIDE SEQUENCE [LARGE SCALE GENOMIC DNA]</scope>
    <source>
        <strain evidence="1 2">NRRL 2496</strain>
    </source>
</reference>
<keyword evidence="2" id="KW-1185">Reference proteome</keyword>
<dbReference type="Proteomes" id="UP000242180">
    <property type="component" value="Unassembled WGS sequence"/>
</dbReference>
<organism evidence="1 2">
    <name type="scientific">Syncephalastrum racemosum</name>
    <name type="common">Filamentous fungus</name>
    <dbReference type="NCBI Taxonomy" id="13706"/>
    <lineage>
        <taxon>Eukaryota</taxon>
        <taxon>Fungi</taxon>
        <taxon>Fungi incertae sedis</taxon>
        <taxon>Mucoromycota</taxon>
        <taxon>Mucoromycotina</taxon>
        <taxon>Mucoromycetes</taxon>
        <taxon>Mucorales</taxon>
        <taxon>Syncephalastraceae</taxon>
        <taxon>Syncephalastrum</taxon>
    </lineage>
</organism>
<dbReference type="EMBL" id="MCGN01000018">
    <property type="protein sequence ID" value="ORY89198.1"/>
    <property type="molecule type" value="Genomic_DNA"/>
</dbReference>
<name>A0A1X2GYX4_SYNRA</name>
<dbReference type="InParanoid" id="A0A1X2GYX4"/>
<proteinExistence type="predicted"/>
<evidence type="ECO:0008006" key="3">
    <source>
        <dbReference type="Google" id="ProtNLM"/>
    </source>
</evidence>
<dbReference type="OMA" id="RQETECT"/>
<protein>
    <recommendedName>
        <fullName evidence="3">Reverse transcriptase domain-containing protein</fullName>
    </recommendedName>
</protein>
<accession>A0A1X2GYX4</accession>
<gene>
    <name evidence="1" type="ORF">BCR43DRAFT_539616</name>
</gene>
<dbReference type="OrthoDB" id="2284923at2759"/>
<evidence type="ECO:0000313" key="2">
    <source>
        <dbReference type="Proteomes" id="UP000242180"/>
    </source>
</evidence>
<evidence type="ECO:0000313" key="1">
    <source>
        <dbReference type="EMBL" id="ORY89198.1"/>
    </source>
</evidence>